<feature type="non-terminal residue" evidence="1">
    <location>
        <position position="1"/>
    </location>
</feature>
<sequence length="60" mass="6856">WGSSHSGTVIFSPYVFPDGTAYRYPYYKVEFENRSGPIEATLEKGYQLSINNFANEVWNG</sequence>
<proteinExistence type="predicted"/>
<accession>X1UZ79</accession>
<reference evidence="1" key="1">
    <citation type="journal article" date="2014" name="Front. Microbiol.">
        <title>High frequency of phylogenetically diverse reductive dehalogenase-homologous genes in deep subseafloor sedimentary metagenomes.</title>
        <authorList>
            <person name="Kawai M."/>
            <person name="Futagami T."/>
            <person name="Toyoda A."/>
            <person name="Takaki Y."/>
            <person name="Nishi S."/>
            <person name="Hori S."/>
            <person name="Arai W."/>
            <person name="Tsubouchi T."/>
            <person name="Morono Y."/>
            <person name="Uchiyama I."/>
            <person name="Ito T."/>
            <person name="Fujiyama A."/>
            <person name="Inagaki F."/>
            <person name="Takami H."/>
        </authorList>
    </citation>
    <scope>NUCLEOTIDE SEQUENCE</scope>
    <source>
        <strain evidence="1">Expedition CK06-06</strain>
    </source>
</reference>
<gene>
    <name evidence="1" type="ORF">S12H4_62961</name>
</gene>
<name>X1UZ79_9ZZZZ</name>
<protein>
    <submittedName>
        <fullName evidence="1">Uncharacterized protein</fullName>
    </submittedName>
</protein>
<feature type="non-terminal residue" evidence="1">
    <location>
        <position position="60"/>
    </location>
</feature>
<comment type="caution">
    <text evidence="1">The sequence shown here is derived from an EMBL/GenBank/DDBJ whole genome shotgun (WGS) entry which is preliminary data.</text>
</comment>
<evidence type="ECO:0000313" key="1">
    <source>
        <dbReference type="EMBL" id="GAJ22808.1"/>
    </source>
</evidence>
<dbReference type="EMBL" id="BARW01042516">
    <property type="protein sequence ID" value="GAJ22808.1"/>
    <property type="molecule type" value="Genomic_DNA"/>
</dbReference>
<organism evidence="1">
    <name type="scientific">marine sediment metagenome</name>
    <dbReference type="NCBI Taxonomy" id="412755"/>
    <lineage>
        <taxon>unclassified sequences</taxon>
        <taxon>metagenomes</taxon>
        <taxon>ecological metagenomes</taxon>
    </lineage>
</organism>
<dbReference type="AlphaFoldDB" id="X1UZ79"/>